<name>A0A6A6VKU4_9PLEO</name>
<feature type="transmembrane region" description="Helical" evidence="7">
    <location>
        <begin position="236"/>
        <end position="253"/>
    </location>
</feature>
<feature type="transmembrane region" description="Helical" evidence="7">
    <location>
        <begin position="121"/>
        <end position="142"/>
    </location>
</feature>
<dbReference type="PANTHER" id="PTHR39469">
    <property type="entry name" value="CHROMOSOME 1, WHOLE GENOME SHOTGUN SEQUENCE"/>
    <property type="match status" value="1"/>
</dbReference>
<keyword evidence="2 7" id="KW-0812">Transmembrane</keyword>
<evidence type="ECO:0000259" key="9">
    <source>
        <dbReference type="Pfam" id="PF13886"/>
    </source>
</evidence>
<proteinExistence type="predicted"/>
<reference evidence="10" key="1">
    <citation type="journal article" date="2020" name="Stud. Mycol.">
        <title>101 Dothideomycetes genomes: a test case for predicting lifestyles and emergence of pathogens.</title>
        <authorList>
            <person name="Haridas S."/>
            <person name="Albert R."/>
            <person name="Binder M."/>
            <person name="Bloem J."/>
            <person name="Labutti K."/>
            <person name="Salamov A."/>
            <person name="Andreopoulos B."/>
            <person name="Baker S."/>
            <person name="Barry K."/>
            <person name="Bills G."/>
            <person name="Bluhm B."/>
            <person name="Cannon C."/>
            <person name="Castanera R."/>
            <person name="Culley D."/>
            <person name="Daum C."/>
            <person name="Ezra D."/>
            <person name="Gonzalez J."/>
            <person name="Henrissat B."/>
            <person name="Kuo A."/>
            <person name="Liang C."/>
            <person name="Lipzen A."/>
            <person name="Lutzoni F."/>
            <person name="Magnuson J."/>
            <person name="Mondo S."/>
            <person name="Nolan M."/>
            <person name="Ohm R."/>
            <person name="Pangilinan J."/>
            <person name="Park H.-J."/>
            <person name="Ramirez L."/>
            <person name="Alfaro M."/>
            <person name="Sun H."/>
            <person name="Tritt A."/>
            <person name="Yoshinaga Y."/>
            <person name="Zwiers L.-H."/>
            <person name="Turgeon B."/>
            <person name="Goodwin S."/>
            <person name="Spatafora J."/>
            <person name="Crous P."/>
            <person name="Grigoriev I."/>
        </authorList>
    </citation>
    <scope>NUCLEOTIDE SEQUENCE</scope>
    <source>
        <strain evidence="10">CBS 119925</strain>
    </source>
</reference>
<evidence type="ECO:0000313" key="11">
    <source>
        <dbReference type="Proteomes" id="UP000799440"/>
    </source>
</evidence>
<feature type="region of interest" description="Disordered" evidence="6">
    <location>
        <begin position="417"/>
        <end position="444"/>
    </location>
</feature>
<comment type="subcellular location">
    <subcellularLocation>
        <location evidence="1">Membrane</location>
        <topology evidence="1">Multi-pass membrane protein</topology>
    </subcellularLocation>
</comment>
<feature type="compositionally biased region" description="Low complexity" evidence="6">
    <location>
        <begin position="614"/>
        <end position="628"/>
    </location>
</feature>
<keyword evidence="11" id="KW-1185">Reference proteome</keyword>
<keyword evidence="5" id="KW-0175">Coiled coil</keyword>
<evidence type="ECO:0000313" key="10">
    <source>
        <dbReference type="EMBL" id="KAF2750419.1"/>
    </source>
</evidence>
<keyword evidence="4 7" id="KW-0472">Membrane</keyword>
<feature type="transmembrane region" description="Helical" evidence="7">
    <location>
        <begin position="149"/>
        <end position="171"/>
    </location>
</feature>
<evidence type="ECO:0000256" key="1">
    <source>
        <dbReference type="ARBA" id="ARBA00004141"/>
    </source>
</evidence>
<evidence type="ECO:0000256" key="4">
    <source>
        <dbReference type="ARBA" id="ARBA00023136"/>
    </source>
</evidence>
<organism evidence="10 11">
    <name type="scientific">Sporormia fimetaria CBS 119925</name>
    <dbReference type="NCBI Taxonomy" id="1340428"/>
    <lineage>
        <taxon>Eukaryota</taxon>
        <taxon>Fungi</taxon>
        <taxon>Dikarya</taxon>
        <taxon>Ascomycota</taxon>
        <taxon>Pezizomycotina</taxon>
        <taxon>Dothideomycetes</taxon>
        <taxon>Pleosporomycetidae</taxon>
        <taxon>Pleosporales</taxon>
        <taxon>Sporormiaceae</taxon>
        <taxon>Sporormia</taxon>
    </lineage>
</organism>
<keyword evidence="3 7" id="KW-1133">Transmembrane helix</keyword>
<evidence type="ECO:0000256" key="5">
    <source>
        <dbReference type="SAM" id="Coils"/>
    </source>
</evidence>
<dbReference type="OrthoDB" id="102260at2759"/>
<feature type="compositionally biased region" description="Polar residues" evidence="6">
    <location>
        <begin position="558"/>
        <end position="581"/>
    </location>
</feature>
<feature type="compositionally biased region" description="Basic and acidic residues" evidence="6">
    <location>
        <begin position="586"/>
        <end position="595"/>
    </location>
</feature>
<feature type="transmembrane region" description="Helical" evidence="7">
    <location>
        <begin position="183"/>
        <end position="201"/>
    </location>
</feature>
<feature type="region of interest" description="Disordered" evidence="6">
    <location>
        <begin position="774"/>
        <end position="833"/>
    </location>
</feature>
<protein>
    <recommendedName>
        <fullName evidence="9">TM7S3/TM198-like domain-containing protein</fullName>
    </recommendedName>
</protein>
<feature type="transmembrane region" description="Helical" evidence="7">
    <location>
        <begin position="208"/>
        <end position="224"/>
    </location>
</feature>
<dbReference type="InterPro" id="IPR025256">
    <property type="entry name" value="TM7S3/TM198-like_dom"/>
</dbReference>
<feature type="region of interest" description="Disordered" evidence="6">
    <location>
        <begin position="31"/>
        <end position="78"/>
    </location>
</feature>
<evidence type="ECO:0000256" key="8">
    <source>
        <dbReference type="SAM" id="SignalP"/>
    </source>
</evidence>
<dbReference type="PANTHER" id="PTHR39469:SF1">
    <property type="entry name" value="DUF4203 DOMAIN-CONTAINING PROTEIN"/>
    <property type="match status" value="1"/>
</dbReference>
<feature type="chain" id="PRO_5025337387" description="TM7S3/TM198-like domain-containing protein" evidence="8">
    <location>
        <begin position="20"/>
        <end position="1027"/>
    </location>
</feature>
<dbReference type="GO" id="GO:0016020">
    <property type="term" value="C:membrane"/>
    <property type="evidence" value="ECO:0007669"/>
    <property type="project" value="UniProtKB-SubCell"/>
</dbReference>
<sequence>MRTFSYLALGLFMSAVVNAATPNKRPLYLRQDGGFSSTDSPASTSIAIRPSSTTFSSQPYDDSAPEPPETKRPRQSIIDKPATTAAQRTVNQATQSDASAFQPLSTNVIEESKRLPIQPKITPALGIAGAVLLISGAIYTIIGIRSRWLYIFLTAAYLGSLAVTVLIVYLMTPPVSDAAQGGFFVAALLSGVLLGGVALVFTDLVDGFGCLLGGFCLSMWFVTLKEDGLIESTTGRAILIGCFCAAVFSLSFSHYTRDYALMGSIAFSGSTITMLGIDCFSRAGWKEFWLYLWDLSPRSFPIGTDTYPLTRGIKVEIAGVILFAVFGLISQLKLWKIVEKRRAKSAEARQERDRYLEREEEEAGRRVTTILFQERAQWEAAYGGDMRARDSKVDSTTESARKSSIFVQEKDACSADSVAMESVSPKRPALQPSRSPNCTGGMREVPSVIVTSRPEGSSRQASDALQQCRPISHQNGTKPPTLCSGSEYHCSESVISAEPATHTMTSSEDISPLTPSPEVIPLPFKVPHHVESDGSEGTSVSAVAEPSFEPPPVRKLASVSSKRTSRASIRNPHSSIDSSQDGQEDGVTHVDDDRATSVAATLNDDYDRLTAEDSSPTPQVVPSSPRPSNLEGTNTCSTAHVPKASADQASPISGEAWGERDATEGFEQLGREDHLTKPSTVTDCVEQAYVPPSPPPSSPVKLSQDVLPSRLSKVALSYRTNEWAKHLEMAEQPQLEQLPESESPGVKLVHDPMELVASRNHTEVDTGGVVDATQSHTATSGAPIRGSKLPHSTPEMARQLNDPNEKPPTLPSQAGVQTKGMHSPSTPYPGQLLGATISRASNTPSAEASSTLLGKRESLMRNRLASTQSLTPLGSSSTLLSALEQENMTLAQRRQLIQQQKASPLPQQKRQSGRELPDHIQGLDFSQSKRVSAGMNANRRETILAGWRESIRQDGATATRKTTKEEESRRTALMQEKRQMEMQREEKALRAQQRESLLESRMRSGEMLDAHREAMRRLQAKANRHVS</sequence>
<dbReference type="AlphaFoldDB" id="A0A6A6VKU4"/>
<evidence type="ECO:0000256" key="6">
    <source>
        <dbReference type="SAM" id="MobiDB-lite"/>
    </source>
</evidence>
<feature type="coiled-coil region" evidence="5">
    <location>
        <begin position="963"/>
        <end position="995"/>
    </location>
</feature>
<evidence type="ECO:0000256" key="3">
    <source>
        <dbReference type="ARBA" id="ARBA00022989"/>
    </source>
</evidence>
<feature type="region of interest" description="Disordered" evidence="6">
    <location>
        <begin position="898"/>
        <end position="933"/>
    </location>
</feature>
<keyword evidence="8" id="KW-0732">Signal</keyword>
<dbReference type="EMBL" id="MU006564">
    <property type="protein sequence ID" value="KAF2750419.1"/>
    <property type="molecule type" value="Genomic_DNA"/>
</dbReference>
<feature type="region of interest" description="Disordered" evidence="6">
    <location>
        <begin position="501"/>
        <end position="658"/>
    </location>
</feature>
<accession>A0A6A6VKU4</accession>
<dbReference type="Pfam" id="PF13886">
    <property type="entry name" value="TM7S3_TM198"/>
    <property type="match status" value="1"/>
</dbReference>
<feature type="signal peptide" evidence="8">
    <location>
        <begin position="1"/>
        <end position="19"/>
    </location>
</feature>
<evidence type="ECO:0000256" key="7">
    <source>
        <dbReference type="SAM" id="Phobius"/>
    </source>
</evidence>
<gene>
    <name evidence="10" type="ORF">M011DRAFT_474863</name>
</gene>
<dbReference type="Proteomes" id="UP000799440">
    <property type="component" value="Unassembled WGS sequence"/>
</dbReference>
<feature type="domain" description="TM7S3/TM198-like" evidence="9">
    <location>
        <begin position="129"/>
        <end position="332"/>
    </location>
</feature>
<feature type="transmembrane region" description="Helical" evidence="7">
    <location>
        <begin position="265"/>
        <end position="285"/>
    </location>
</feature>
<feature type="compositionally biased region" description="Polar residues" evidence="6">
    <location>
        <begin position="898"/>
        <end position="910"/>
    </location>
</feature>
<feature type="compositionally biased region" description="Polar residues" evidence="6">
    <location>
        <begin position="34"/>
        <end position="60"/>
    </location>
</feature>
<evidence type="ECO:0000256" key="2">
    <source>
        <dbReference type="ARBA" id="ARBA00022692"/>
    </source>
</evidence>